<dbReference type="GO" id="GO:0004239">
    <property type="term" value="F:initiator methionyl aminopeptidase activity"/>
    <property type="evidence" value="ECO:0007669"/>
    <property type="project" value="UniProtKB-UniRule"/>
</dbReference>
<evidence type="ECO:0000256" key="5">
    <source>
        <dbReference type="HAMAP-Rule" id="MF_03174"/>
    </source>
</evidence>
<evidence type="ECO:0000256" key="4">
    <source>
        <dbReference type="ARBA" id="ARBA00022801"/>
    </source>
</evidence>
<dbReference type="CDD" id="cd01086">
    <property type="entry name" value="MetAP1"/>
    <property type="match status" value="1"/>
</dbReference>
<evidence type="ECO:0000256" key="6">
    <source>
        <dbReference type="RuleBase" id="RU003653"/>
    </source>
</evidence>
<feature type="binding site" evidence="5">
    <location>
        <position position="178"/>
    </location>
    <ligand>
        <name>substrate</name>
    </ligand>
</feature>
<keyword evidence="3 5" id="KW-0479">Metal-binding</keyword>
<dbReference type="EC" id="3.4.11.18" evidence="6"/>
<dbReference type="EnsemblMetazoa" id="GPAI000637-RA">
    <property type="protein sequence ID" value="GPAI000637-PA"/>
    <property type="gene ID" value="GPAI000637"/>
</dbReference>
<dbReference type="Gene3D" id="3.90.230.10">
    <property type="entry name" value="Creatinase/methionine aminopeptidase superfamily"/>
    <property type="match status" value="1"/>
</dbReference>
<keyword evidence="4 5" id="KW-0378">Hydrolase</keyword>
<keyword evidence="9" id="KW-1185">Reference proteome</keyword>
<dbReference type="CDD" id="cd03350">
    <property type="entry name" value="LbH_THP_succinylT"/>
    <property type="match status" value="1"/>
</dbReference>
<dbReference type="STRING" id="7398.A0A1A9Z100"/>
<evidence type="ECO:0000259" key="7">
    <source>
        <dbReference type="Pfam" id="PF00557"/>
    </source>
</evidence>
<feature type="binding site" evidence="5">
    <location>
        <position position="204"/>
    </location>
    <ligand>
        <name>a divalent metal cation</name>
        <dbReference type="ChEBI" id="CHEBI:60240"/>
        <label>2</label>
        <note>catalytic</note>
    </ligand>
</feature>
<dbReference type="PRINTS" id="PR00599">
    <property type="entry name" value="MAPEPTIDASE"/>
</dbReference>
<protein>
    <recommendedName>
        <fullName evidence="6">Methionine aminopeptidase</fullName>
        <ecNumber evidence="6">3.4.11.18</ecNumber>
    </recommendedName>
</protein>
<evidence type="ECO:0000256" key="1">
    <source>
        <dbReference type="ARBA" id="ARBA00022438"/>
    </source>
</evidence>
<reference evidence="9" key="1">
    <citation type="submission" date="2014-03" db="EMBL/GenBank/DDBJ databases">
        <authorList>
            <person name="Aksoy S."/>
            <person name="Warren W."/>
            <person name="Wilson R.K."/>
        </authorList>
    </citation>
    <scope>NUCLEOTIDE SEQUENCE [LARGE SCALE GENOMIC DNA]</scope>
    <source>
        <strain evidence="9">IAEA</strain>
    </source>
</reference>
<dbReference type="GO" id="GO:0070006">
    <property type="term" value="F:metalloaminopeptidase activity"/>
    <property type="evidence" value="ECO:0007669"/>
    <property type="project" value="UniProtKB-UniRule"/>
</dbReference>
<comment type="function">
    <text evidence="6">Cotranslationally removes the N-terminal methionine from nascent proteins. The N-terminal methionine is often cleaved when the second residue in the primary sequence is small and uncharged (Met-Ala-, Cys, Gly, Pro, Ser, Thr, or Val).</text>
</comment>
<comment type="similarity">
    <text evidence="5">Belongs to the peptidase M24A family. Methionine aminopeptidase type 1 subfamily.</text>
</comment>
<organism evidence="8 9">
    <name type="scientific">Glossina pallidipes</name>
    <name type="common">Tsetse fly</name>
    <dbReference type="NCBI Taxonomy" id="7398"/>
    <lineage>
        <taxon>Eukaryota</taxon>
        <taxon>Metazoa</taxon>
        <taxon>Ecdysozoa</taxon>
        <taxon>Arthropoda</taxon>
        <taxon>Hexapoda</taxon>
        <taxon>Insecta</taxon>
        <taxon>Pterygota</taxon>
        <taxon>Neoptera</taxon>
        <taxon>Endopterygota</taxon>
        <taxon>Diptera</taxon>
        <taxon>Brachycera</taxon>
        <taxon>Muscomorpha</taxon>
        <taxon>Hippoboscoidea</taxon>
        <taxon>Glossinidae</taxon>
        <taxon>Glossina</taxon>
    </lineage>
</organism>
<evidence type="ECO:0000256" key="2">
    <source>
        <dbReference type="ARBA" id="ARBA00022670"/>
    </source>
</evidence>
<dbReference type="NCBIfam" id="TIGR00500">
    <property type="entry name" value="met_pdase_I"/>
    <property type="match status" value="1"/>
</dbReference>
<dbReference type="InterPro" id="IPR000994">
    <property type="entry name" value="Pept_M24"/>
</dbReference>
<dbReference type="PANTHER" id="PTHR43330:SF27">
    <property type="entry name" value="METHIONINE AMINOPEPTIDASE"/>
    <property type="match status" value="1"/>
</dbReference>
<dbReference type="InterPro" id="IPR001451">
    <property type="entry name" value="Hexapep"/>
</dbReference>
<dbReference type="InterPro" id="IPR002467">
    <property type="entry name" value="Pept_M24A_MAP1"/>
</dbReference>
<dbReference type="AlphaFoldDB" id="A0A1A9Z100"/>
<dbReference type="GO" id="GO:0046872">
    <property type="term" value="F:metal ion binding"/>
    <property type="evidence" value="ECO:0007669"/>
    <property type="project" value="UniProtKB-UniRule"/>
</dbReference>
<dbReference type="InterPro" id="IPR011004">
    <property type="entry name" value="Trimer_LpxA-like_sf"/>
</dbReference>
<feature type="domain" description="Peptidase M24" evidence="7">
    <location>
        <begin position="13"/>
        <end position="242"/>
    </location>
</feature>
<dbReference type="GO" id="GO:0006508">
    <property type="term" value="P:proteolysis"/>
    <property type="evidence" value="ECO:0007669"/>
    <property type="project" value="UniProtKB-KW"/>
</dbReference>
<keyword evidence="2 5" id="KW-0645">Protease</keyword>
<dbReference type="Pfam" id="PF00557">
    <property type="entry name" value="Peptidase_M24"/>
    <property type="match status" value="1"/>
</dbReference>
<feature type="binding site" evidence="5">
    <location>
        <position position="171"/>
    </location>
    <ligand>
        <name>a divalent metal cation</name>
        <dbReference type="ChEBI" id="CHEBI:60240"/>
        <label>2</label>
        <note>catalytic</note>
    </ligand>
</feature>
<dbReference type="InterPro" id="IPR001714">
    <property type="entry name" value="Pept_M24_MAP"/>
</dbReference>
<dbReference type="NCBIfam" id="NF008808">
    <property type="entry name" value="PRK11830.1"/>
    <property type="match status" value="1"/>
</dbReference>
<feature type="binding site" evidence="5">
    <location>
        <position position="235"/>
    </location>
    <ligand>
        <name>a divalent metal cation</name>
        <dbReference type="ChEBI" id="CHEBI:60240"/>
        <label>1</label>
    </ligand>
</feature>
<dbReference type="PANTHER" id="PTHR43330">
    <property type="entry name" value="METHIONINE AMINOPEPTIDASE"/>
    <property type="match status" value="1"/>
</dbReference>
<sequence>MSIDIKSSYDIFKIQQSCTIAAKVLEKISKYIKPGISTEKLDSICHKYITNNQNASPAALGYCGFPKSVCISINDVVCHGIPDKITILKQGDILNIDVAVVKDGYYGDTSKMFCVGKENIKGLHLCKITKKSLYLAIKSIRPGIRLKEIGKTIEKYVTSKNYSIVREYCGHGIGKNFHEPPQILHYDAYDQEIILKSGMIFTIEPMINAGSRHVYTMPDGWTVKTRDGKLSAQYEHTILVTENGSQVMTILSGDMRFFDKIDTKFSKWSYSDFKYANIRVAPNACVRKGSFISQNSVLMPSYINIGAYIDEGSTIDTWSTIGSCAQIGKNVHISGGVGIGGILEPLQSNPTIIEDNCFIGARSEIVEGVIVEANSVISMGVFIGKSTKIYDSIHQKIYYGRVPGGSVYN</sequence>
<accession>A0A1A9Z100</accession>
<dbReference type="SUPFAM" id="SSF51161">
    <property type="entry name" value="Trimeric LpxA-like enzymes"/>
    <property type="match status" value="1"/>
</dbReference>
<comment type="catalytic activity">
    <reaction evidence="5 6">
        <text>Release of N-terminal amino acids, preferentially methionine, from peptides and arylamides.</text>
        <dbReference type="EC" id="3.4.11.18"/>
    </reaction>
</comment>
<feature type="binding site" evidence="5">
    <location>
        <position position="235"/>
    </location>
    <ligand>
        <name>a divalent metal cation</name>
        <dbReference type="ChEBI" id="CHEBI:60240"/>
        <label>2</label>
        <note>catalytic</note>
    </ligand>
</feature>
<name>A0A1A9Z100_GLOPL</name>
<feature type="binding site" evidence="5">
    <location>
        <position position="108"/>
    </location>
    <ligand>
        <name>a divalent metal cation</name>
        <dbReference type="ChEBI" id="CHEBI:60240"/>
        <label>1</label>
    </ligand>
</feature>
<dbReference type="Pfam" id="PF14602">
    <property type="entry name" value="Hexapep_2"/>
    <property type="match status" value="1"/>
</dbReference>
<feature type="binding site" evidence="5">
    <location>
        <position position="97"/>
    </location>
    <ligand>
        <name>a divalent metal cation</name>
        <dbReference type="ChEBI" id="CHEBI:60240"/>
        <label>1</label>
    </ligand>
</feature>
<feature type="binding site" evidence="5">
    <location>
        <position position="108"/>
    </location>
    <ligand>
        <name>a divalent metal cation</name>
        <dbReference type="ChEBI" id="CHEBI:60240"/>
        <label>2</label>
        <note>catalytic</note>
    </ligand>
</feature>
<dbReference type="Proteomes" id="UP000092445">
    <property type="component" value="Unassembled WGS sequence"/>
</dbReference>
<reference evidence="8" key="2">
    <citation type="submission" date="2020-05" db="UniProtKB">
        <authorList>
            <consortium name="EnsemblMetazoa"/>
        </authorList>
    </citation>
    <scope>IDENTIFICATION</scope>
    <source>
        <strain evidence="8">IAEA</strain>
    </source>
</reference>
<keyword evidence="1 5" id="KW-0031">Aminopeptidase</keyword>
<dbReference type="InterPro" id="IPR036005">
    <property type="entry name" value="Creatinase/aminopeptidase-like"/>
</dbReference>
<dbReference type="SUPFAM" id="SSF55920">
    <property type="entry name" value="Creatinase/aminopeptidase"/>
    <property type="match status" value="1"/>
</dbReference>
<dbReference type="VEuPathDB" id="VectorBase:GPAI000637"/>
<dbReference type="GO" id="GO:0005829">
    <property type="term" value="C:cytosol"/>
    <property type="evidence" value="ECO:0007669"/>
    <property type="project" value="TreeGrafter"/>
</dbReference>
<comment type="cofactor">
    <cofactor evidence="5">
        <name>Co(2+)</name>
        <dbReference type="ChEBI" id="CHEBI:48828"/>
    </cofactor>
    <cofactor evidence="5">
        <name>Zn(2+)</name>
        <dbReference type="ChEBI" id="CHEBI:29105"/>
    </cofactor>
    <cofactor evidence="5">
        <name>Mn(2+)</name>
        <dbReference type="ChEBI" id="CHEBI:29035"/>
    </cofactor>
    <cofactor evidence="5">
        <name>Fe(2+)</name>
        <dbReference type="ChEBI" id="CHEBI:29033"/>
    </cofactor>
    <text evidence="5">Binds 2 divalent metal cations per subunit. Has a high-affinity and a low affinity metal-binding site. The true nature of the physiological cofactor is under debate. The enzyme is active with cobalt, zinc, manganese or divalent iron ions. Most likely, methionine aminopeptidases function as mononuclear Fe(2+)-metalloproteases under physiological conditions, and the catalytically relevant metal-binding site has been assigned to the histidine-containing high-affinity site.</text>
</comment>
<feature type="binding site" evidence="5">
    <location>
        <position position="79"/>
    </location>
    <ligand>
        <name>substrate</name>
    </ligand>
</feature>
<evidence type="ECO:0000313" key="8">
    <source>
        <dbReference type="EnsemblMetazoa" id="GPAI000637-PA"/>
    </source>
</evidence>
<dbReference type="PROSITE" id="PS00680">
    <property type="entry name" value="MAP_1"/>
    <property type="match status" value="1"/>
</dbReference>
<evidence type="ECO:0000313" key="9">
    <source>
        <dbReference type="Proteomes" id="UP000092445"/>
    </source>
</evidence>
<dbReference type="HAMAP" id="MF_01974">
    <property type="entry name" value="MetAP_1"/>
    <property type="match status" value="1"/>
</dbReference>
<evidence type="ECO:0000256" key="3">
    <source>
        <dbReference type="ARBA" id="ARBA00022723"/>
    </source>
</evidence>
<proteinExistence type="inferred from homology"/>
<dbReference type="Gene3D" id="2.160.10.10">
    <property type="entry name" value="Hexapeptide repeat proteins"/>
    <property type="match status" value="1"/>
</dbReference>